<organism evidence="2 3">
    <name type="scientific">Candidatus Mucispirillum faecigallinarum</name>
    <dbReference type="NCBI Taxonomy" id="2838699"/>
    <lineage>
        <taxon>Bacteria</taxon>
        <taxon>Pseudomonadati</taxon>
        <taxon>Deferribacterota</taxon>
        <taxon>Deferribacteres</taxon>
        <taxon>Deferribacterales</taxon>
        <taxon>Mucispirillaceae</taxon>
        <taxon>Mucispirillum</taxon>
    </lineage>
</organism>
<dbReference type="SUPFAM" id="SSF160214">
    <property type="entry name" value="FlaG-like"/>
    <property type="match status" value="1"/>
</dbReference>
<feature type="region of interest" description="Disordered" evidence="1">
    <location>
        <begin position="1"/>
        <end position="51"/>
    </location>
</feature>
<dbReference type="AlphaFoldDB" id="A0A9D2KD50"/>
<dbReference type="InterPro" id="IPR035924">
    <property type="entry name" value="FlaG-like_sf"/>
</dbReference>
<accession>A0A9D2KD50</accession>
<name>A0A9D2KD50_9BACT</name>
<feature type="compositionally biased region" description="Low complexity" evidence="1">
    <location>
        <begin position="26"/>
        <end position="51"/>
    </location>
</feature>
<dbReference type="EMBL" id="DXAQ01000107">
    <property type="protein sequence ID" value="HIZ89663.1"/>
    <property type="molecule type" value="Genomic_DNA"/>
</dbReference>
<proteinExistence type="predicted"/>
<reference evidence="2" key="2">
    <citation type="submission" date="2021-04" db="EMBL/GenBank/DDBJ databases">
        <authorList>
            <person name="Gilroy R."/>
        </authorList>
    </citation>
    <scope>NUCLEOTIDE SEQUENCE</scope>
    <source>
        <strain evidence="2">ChiW4-1371</strain>
    </source>
</reference>
<protein>
    <submittedName>
        <fullName evidence="2">Flagellar protein FlaG</fullName>
    </submittedName>
</protein>
<keyword evidence="2" id="KW-0966">Cell projection</keyword>
<evidence type="ECO:0000256" key="1">
    <source>
        <dbReference type="SAM" id="MobiDB-lite"/>
    </source>
</evidence>
<dbReference type="Pfam" id="PF03646">
    <property type="entry name" value="FlaG"/>
    <property type="match status" value="1"/>
</dbReference>
<evidence type="ECO:0000313" key="2">
    <source>
        <dbReference type="EMBL" id="HIZ89663.1"/>
    </source>
</evidence>
<reference evidence="2" key="1">
    <citation type="journal article" date="2021" name="PeerJ">
        <title>Extensive microbial diversity within the chicken gut microbiome revealed by metagenomics and culture.</title>
        <authorList>
            <person name="Gilroy R."/>
            <person name="Ravi A."/>
            <person name="Getino M."/>
            <person name="Pursley I."/>
            <person name="Horton D.L."/>
            <person name="Alikhan N.F."/>
            <person name="Baker D."/>
            <person name="Gharbi K."/>
            <person name="Hall N."/>
            <person name="Watson M."/>
            <person name="Adriaenssens E.M."/>
            <person name="Foster-Nyarko E."/>
            <person name="Jarju S."/>
            <person name="Secka A."/>
            <person name="Antonio M."/>
            <person name="Oren A."/>
            <person name="Chaudhuri R.R."/>
            <person name="La Ragione R."/>
            <person name="Hildebrand F."/>
            <person name="Pallen M.J."/>
        </authorList>
    </citation>
    <scope>NUCLEOTIDE SEQUENCE</scope>
    <source>
        <strain evidence="2">ChiW4-1371</strain>
    </source>
</reference>
<dbReference type="Proteomes" id="UP000824176">
    <property type="component" value="Unassembled WGS sequence"/>
</dbReference>
<dbReference type="InterPro" id="IPR005186">
    <property type="entry name" value="FlaG"/>
</dbReference>
<gene>
    <name evidence="2" type="ORF">H9804_06940</name>
</gene>
<sequence length="174" mass="18540">MINNISGQAAVTSTSNNAPQKKEKNNMSSQSTSSNTSAQNTGLGNSAASGSNMAAAANTTASNSMQQDSAIFLSQSTSTNTSAAANTSTSAGQAQGNNPDNVDYQKEALTKLISDLRKDYIERNHYIDENTQISVLQIVNTETDHVIGQYPSDLYLSLLTKVRESQKQLVNQTI</sequence>
<evidence type="ECO:0000313" key="3">
    <source>
        <dbReference type="Proteomes" id="UP000824176"/>
    </source>
</evidence>
<feature type="compositionally biased region" description="Low complexity" evidence="1">
    <location>
        <begin position="76"/>
        <end position="91"/>
    </location>
</feature>
<keyword evidence="2" id="KW-0282">Flagellum</keyword>
<dbReference type="Gene3D" id="3.30.160.170">
    <property type="entry name" value="FlaG-like"/>
    <property type="match status" value="1"/>
</dbReference>
<keyword evidence="2" id="KW-0969">Cilium</keyword>
<feature type="region of interest" description="Disordered" evidence="1">
    <location>
        <begin position="74"/>
        <end position="102"/>
    </location>
</feature>
<comment type="caution">
    <text evidence="2">The sequence shown here is derived from an EMBL/GenBank/DDBJ whole genome shotgun (WGS) entry which is preliminary data.</text>
</comment>
<feature type="compositionally biased region" description="Polar residues" evidence="1">
    <location>
        <begin position="1"/>
        <end position="19"/>
    </location>
</feature>